<feature type="compositionally biased region" description="Basic and acidic residues" evidence="1">
    <location>
        <begin position="28"/>
        <end position="42"/>
    </location>
</feature>
<proteinExistence type="predicted"/>
<keyword evidence="3" id="KW-1185">Reference proteome</keyword>
<feature type="compositionally biased region" description="Basic and acidic residues" evidence="1">
    <location>
        <begin position="60"/>
        <end position="69"/>
    </location>
</feature>
<dbReference type="EMBL" id="GL883125">
    <property type="protein sequence ID" value="EGG03290.1"/>
    <property type="molecule type" value="Genomic_DNA"/>
</dbReference>
<dbReference type="GeneID" id="18923769"/>
<organism evidence="3">
    <name type="scientific">Melampsora larici-populina (strain 98AG31 / pathotype 3-4-7)</name>
    <name type="common">Poplar leaf rust fungus</name>
    <dbReference type="NCBI Taxonomy" id="747676"/>
    <lineage>
        <taxon>Eukaryota</taxon>
        <taxon>Fungi</taxon>
        <taxon>Dikarya</taxon>
        <taxon>Basidiomycota</taxon>
        <taxon>Pucciniomycotina</taxon>
        <taxon>Pucciniomycetes</taxon>
        <taxon>Pucciniales</taxon>
        <taxon>Melampsoraceae</taxon>
        <taxon>Melampsora</taxon>
    </lineage>
</organism>
<accession>F4RWI6</accession>
<protein>
    <submittedName>
        <fullName evidence="2">Uncharacterized protein</fullName>
    </submittedName>
</protein>
<reference evidence="3" key="1">
    <citation type="journal article" date="2011" name="Proc. Natl. Acad. Sci. U.S.A.">
        <title>Obligate biotrophy features unraveled by the genomic analysis of rust fungi.</title>
        <authorList>
            <person name="Duplessis S."/>
            <person name="Cuomo C.A."/>
            <person name="Lin Y.-C."/>
            <person name="Aerts A."/>
            <person name="Tisserant E."/>
            <person name="Veneault-Fourrey C."/>
            <person name="Joly D.L."/>
            <person name="Hacquard S."/>
            <person name="Amselem J."/>
            <person name="Cantarel B.L."/>
            <person name="Chiu R."/>
            <person name="Coutinho P.M."/>
            <person name="Feau N."/>
            <person name="Field M."/>
            <person name="Frey P."/>
            <person name="Gelhaye E."/>
            <person name="Goldberg J."/>
            <person name="Grabherr M.G."/>
            <person name="Kodira C.D."/>
            <person name="Kohler A."/>
            <person name="Kuees U."/>
            <person name="Lindquist E.A."/>
            <person name="Lucas S.M."/>
            <person name="Mago R."/>
            <person name="Mauceli E."/>
            <person name="Morin E."/>
            <person name="Murat C."/>
            <person name="Pangilinan J.L."/>
            <person name="Park R."/>
            <person name="Pearson M."/>
            <person name="Quesneville H."/>
            <person name="Rouhier N."/>
            <person name="Sakthikumar S."/>
            <person name="Salamov A.A."/>
            <person name="Schmutz J."/>
            <person name="Selles B."/>
            <person name="Shapiro H."/>
            <person name="Tanguay P."/>
            <person name="Tuskan G.A."/>
            <person name="Henrissat B."/>
            <person name="Van de Peer Y."/>
            <person name="Rouze P."/>
            <person name="Ellis J.G."/>
            <person name="Dodds P.N."/>
            <person name="Schein J.E."/>
            <person name="Zhong S."/>
            <person name="Hamelin R.C."/>
            <person name="Grigoriev I.V."/>
            <person name="Szabo L.J."/>
            <person name="Martin F."/>
        </authorList>
    </citation>
    <scope>NUCLEOTIDE SEQUENCE [LARGE SCALE GENOMIC DNA]</scope>
    <source>
        <strain evidence="3">98AG31 / pathotype 3-4-7</strain>
    </source>
</reference>
<evidence type="ECO:0000313" key="3">
    <source>
        <dbReference type="Proteomes" id="UP000001072"/>
    </source>
</evidence>
<feature type="compositionally biased region" description="Basic residues" evidence="1">
    <location>
        <begin position="70"/>
        <end position="83"/>
    </location>
</feature>
<dbReference type="AlphaFoldDB" id="F4RWI6"/>
<dbReference type="RefSeq" id="XP_007413425.1">
    <property type="nucleotide sequence ID" value="XM_007413363.1"/>
</dbReference>
<name>F4RWI6_MELLP</name>
<feature type="region of interest" description="Disordered" evidence="1">
    <location>
        <begin position="1"/>
        <end position="85"/>
    </location>
</feature>
<dbReference type="Proteomes" id="UP000001072">
    <property type="component" value="Unassembled WGS sequence"/>
</dbReference>
<dbReference type="HOGENOM" id="CLU_1687030_0_0_1"/>
<dbReference type="InParanoid" id="F4RWI6"/>
<dbReference type="KEGG" id="mlr:MELLADRAFT_109454"/>
<dbReference type="VEuPathDB" id="FungiDB:MELLADRAFT_109454"/>
<evidence type="ECO:0000313" key="2">
    <source>
        <dbReference type="EMBL" id="EGG03290.1"/>
    </source>
</evidence>
<gene>
    <name evidence="2" type="ORF">MELLADRAFT_109454</name>
</gene>
<sequence>MSQILIFSAGEPKDTGDLQAGHTLSNEEGVKEGKESGVKELVIDISEDESNESVSSTSKASEEGKEKKDPKKKKKAKGKKRRGKSIEAVDLLESDHASKKKKLLFEGLIEHNHIVACHDSSCSHLVVALHSSRGKFPMMTRQNMIDEEVRTIVVRL</sequence>
<evidence type="ECO:0000256" key="1">
    <source>
        <dbReference type="SAM" id="MobiDB-lite"/>
    </source>
</evidence>